<proteinExistence type="predicted"/>
<name>A0A7W8G7U1_9SPIR</name>
<evidence type="ECO:0000313" key="1">
    <source>
        <dbReference type="EMBL" id="MBB5225459.1"/>
    </source>
</evidence>
<accession>A0A7W8G7U1</accession>
<evidence type="ECO:0000313" key="2">
    <source>
        <dbReference type="Proteomes" id="UP000518887"/>
    </source>
</evidence>
<dbReference type="RefSeq" id="WP_184657754.1">
    <property type="nucleotide sequence ID" value="NZ_CP031518.1"/>
</dbReference>
<sequence>MSGIVYLKDLSENEREKSTQLLMKRLNSFREELNKNKNFHEVCEIPDDALIDKHIALDIPVTWYEAVCLCILRSEIEHLTPCYQIENPAICNGEFVFDVKSRDSDGYRLPTADEFKFFADNTTFEIKSLGIIDKNIWCDDVHNEDGKYSIVLIKKEKNWDEEELKLHRGYSFPNEKMGYVMMVRNPDSECKKKLEVTMNNEVLKYTEGLLKNANKEIKSNSRKKKTSVKWGNISELNSLENSKLKTDEE</sequence>
<dbReference type="Proteomes" id="UP000518887">
    <property type="component" value="Unassembled WGS sequence"/>
</dbReference>
<comment type="caution">
    <text evidence="1">The sequence shown here is derived from an EMBL/GenBank/DDBJ whole genome shotgun (WGS) entry which is preliminary data.</text>
</comment>
<organism evidence="1 2">
    <name type="scientific">Treponema ruminis</name>
    <dbReference type="NCBI Taxonomy" id="744515"/>
    <lineage>
        <taxon>Bacteria</taxon>
        <taxon>Pseudomonadati</taxon>
        <taxon>Spirochaetota</taxon>
        <taxon>Spirochaetia</taxon>
        <taxon>Spirochaetales</taxon>
        <taxon>Treponemataceae</taxon>
        <taxon>Treponema</taxon>
    </lineage>
</organism>
<dbReference type="AlphaFoldDB" id="A0A7W8G7U1"/>
<gene>
    <name evidence="1" type="ORF">HNP76_000803</name>
</gene>
<reference evidence="1 2" key="1">
    <citation type="submission" date="2020-08" db="EMBL/GenBank/DDBJ databases">
        <title>Genomic Encyclopedia of Type Strains, Phase IV (KMG-IV): sequencing the most valuable type-strain genomes for metagenomic binning, comparative biology and taxonomic classification.</title>
        <authorList>
            <person name="Goeker M."/>
        </authorList>
    </citation>
    <scope>NUCLEOTIDE SEQUENCE [LARGE SCALE GENOMIC DNA]</scope>
    <source>
        <strain evidence="1 2">DSM 103462</strain>
    </source>
</reference>
<protein>
    <submittedName>
        <fullName evidence="1">Uncharacterized protein</fullName>
    </submittedName>
</protein>
<dbReference type="EMBL" id="JACHFQ010000002">
    <property type="protein sequence ID" value="MBB5225459.1"/>
    <property type="molecule type" value="Genomic_DNA"/>
</dbReference>
<keyword evidence="2" id="KW-1185">Reference proteome</keyword>